<name>A0A3M6T9X2_POCDA</name>
<gene>
    <name evidence="4" type="ORF">pdam_00003411</name>
</gene>
<keyword evidence="5" id="KW-1185">Reference proteome</keyword>
<dbReference type="InterPro" id="IPR042480">
    <property type="entry name" value="DISP3"/>
</dbReference>
<dbReference type="EMBL" id="RCHS01004038">
    <property type="protein sequence ID" value="RMX38226.1"/>
    <property type="molecule type" value="Genomic_DNA"/>
</dbReference>
<sequence>MNMQARHSRKDSDDLSKLLVGHDDANLEFGGGQSQMDPSLTEPSLSYRQPKASFTSFRAFLSRCNSKTYCIDNFLLRVTRVYVHPAVSSLVLFFAILIPVVLALVVVIPDCNNGDCLVIDKSIESFEIPGHISSERNDMVEVAGSHSHTQKKLPNLRRKRFARALDEKPTEKTSYQTKPRWRLELVYLAIGDDDLNMFTKERLETVHAIDQSLMSQQGFNDYCWKWKEARADPFLDDHCVPPISLINFFYPSRSEFLKKEIFDGQGRNEDGTVIKNLTETSIQNTLKLLLTKTFTYWFVDDSFSKDNLKSRFLRAEMKFGSPLKPDGTNRKERDRYENFLKSYIEAMKKMSTDKVRLLYGGTDVFDYEVNKTLWADIKLAVFTIAFVGIFVLIFTRLSLFLTFFGIISIVTPLFVAYFFFRHVFQVPSLGILSGISAFIIIGIGVDDVFVFVNTFCQAHSARSLESRMLHTICTAGKATFFTSFTTAMAFFANCFSKMPAIRDFGLFMGLIVGSCWFTVFFTIPPALTLWHRYISKWEVLIYKMIFGKMNCALVSGRSDLPGDIQQFLSGNERSYSQQASSSSASQVMELADRSLSQEDDTSLINLDSSSPNSQSPSPSSSDTDLTMFDDPNGTFDQQAPLVHRRSFQSRQGLPNQSHSSSCCRCRCGLQSFLYYWLAVPIQKCRYIVLVLFILILGVSIGFDSQIRPSTKPPAFFKESTNLQQLIELKYNMSSESLDTNDIAADQLVNEFQRSNDIDNPTPTTKKLMMTTQSNSPISESTPALKTPDTSGDKKKGDGIVKPPNSKTTPIPKGKMLKPTTASLQKKTSSSSPTKKPTVRSTKKPRTERKFTPTQKPNKDKPLTKKTESNDGGSGNDIHSPTAIGTPITPPLCPGGCKPVPKPIVASSAVIFVILGLSKIDRSMIRREHVIEKKGEVIPDFSFTKLVSERSKFVSAACRLCKMISNNHELVREGGADCFPSWMWDFFLDDISINGHSSVFYKDCFNLTKPTFSSGSSQAKMYYMDIKNPYGNKTYWMKMAFESKIFKGKSSHEKVEDFEKWDSFLKDIISSPSFPEGFKSIFQTNQEWVNVFIEVVAVNSAIYGTVFSLMLCVFSVAVFTANACLTFIVMVTIVGVLTTVVGIFYLLSWHLGAVEAISLSILVGTSVDYCVHLVEGYIMAGNCIPQNLSSSKEIRGWRTRAAVSHIGTAILSSAITTVVASIPLCMTVIQLFAKFGQILAINTAVSIFFTLTICVALLCIMAPVKFRASLITSAKALVVVVVVCGLGTLVLYSVTLKVNIPGPSGEPIHF</sequence>
<keyword evidence="2" id="KW-1133">Transmembrane helix</keyword>
<feature type="region of interest" description="Disordered" evidence="1">
    <location>
        <begin position="751"/>
        <end position="886"/>
    </location>
</feature>
<dbReference type="Gene3D" id="1.20.1640.10">
    <property type="entry name" value="Multidrug efflux transporter AcrB transmembrane domain"/>
    <property type="match status" value="2"/>
</dbReference>
<feature type="transmembrane region" description="Helical" evidence="2">
    <location>
        <begin position="399"/>
        <end position="419"/>
    </location>
</feature>
<feature type="transmembrane region" description="Helical" evidence="2">
    <location>
        <begin position="1100"/>
        <end position="1120"/>
    </location>
</feature>
<feature type="compositionally biased region" description="Basic residues" evidence="1">
    <location>
        <begin position="836"/>
        <end position="846"/>
    </location>
</feature>
<reference evidence="4 5" key="1">
    <citation type="journal article" date="2018" name="Sci. Rep.">
        <title>Comparative analysis of the Pocillopora damicornis genome highlights role of immune system in coral evolution.</title>
        <authorList>
            <person name="Cunning R."/>
            <person name="Bay R.A."/>
            <person name="Gillette P."/>
            <person name="Baker A.C."/>
            <person name="Traylor-Knowles N."/>
        </authorList>
    </citation>
    <scope>NUCLEOTIDE SEQUENCE [LARGE SCALE GENOMIC DNA]</scope>
    <source>
        <strain evidence="4">RSMAS</strain>
        <tissue evidence="4">Whole animal</tissue>
    </source>
</reference>
<dbReference type="PANTHER" id="PTHR46687">
    <property type="entry name" value="PROTEIN DISPATCHED HOMOLOG 3"/>
    <property type="match status" value="1"/>
</dbReference>
<dbReference type="Pfam" id="PF12349">
    <property type="entry name" value="Sterol-sensing"/>
    <property type="match status" value="1"/>
</dbReference>
<feature type="region of interest" description="Disordered" evidence="1">
    <location>
        <begin position="603"/>
        <end position="629"/>
    </location>
</feature>
<feature type="transmembrane region" description="Helical" evidence="2">
    <location>
        <begin position="86"/>
        <end position="108"/>
    </location>
</feature>
<dbReference type="SUPFAM" id="SSF82866">
    <property type="entry name" value="Multidrug efflux transporter AcrB transmembrane domain"/>
    <property type="match status" value="2"/>
</dbReference>
<feature type="transmembrane region" description="Helical" evidence="2">
    <location>
        <begin position="684"/>
        <end position="702"/>
    </location>
</feature>
<feature type="transmembrane region" description="Helical" evidence="2">
    <location>
        <begin position="468"/>
        <end position="492"/>
    </location>
</feature>
<keyword evidence="2" id="KW-0472">Membrane</keyword>
<feature type="transmembrane region" description="Helical" evidence="2">
    <location>
        <begin position="1238"/>
        <end position="1263"/>
    </location>
</feature>
<feature type="transmembrane region" description="Helical" evidence="2">
    <location>
        <begin position="373"/>
        <end position="394"/>
    </location>
</feature>
<feature type="compositionally biased region" description="Basic and acidic residues" evidence="1">
    <location>
        <begin position="856"/>
        <end position="868"/>
    </location>
</feature>
<evidence type="ECO:0000256" key="2">
    <source>
        <dbReference type="SAM" id="Phobius"/>
    </source>
</evidence>
<dbReference type="STRING" id="46731.A0A3M6T9X2"/>
<feature type="transmembrane region" description="Helical" evidence="2">
    <location>
        <begin position="1207"/>
        <end position="1232"/>
    </location>
</feature>
<accession>A0A3M6T9X2</accession>
<dbReference type="PANTHER" id="PTHR46687:SF1">
    <property type="entry name" value="PROTEIN DISPATCHED HOMOLOG 3"/>
    <property type="match status" value="1"/>
</dbReference>
<feature type="transmembrane region" description="Helical" evidence="2">
    <location>
        <begin position="504"/>
        <end position="527"/>
    </location>
</feature>
<dbReference type="Proteomes" id="UP000275408">
    <property type="component" value="Unassembled WGS sequence"/>
</dbReference>
<dbReference type="GO" id="GO:0005737">
    <property type="term" value="C:cytoplasm"/>
    <property type="evidence" value="ECO:0007669"/>
    <property type="project" value="TreeGrafter"/>
</dbReference>
<evidence type="ECO:0000313" key="4">
    <source>
        <dbReference type="EMBL" id="RMX38226.1"/>
    </source>
</evidence>
<proteinExistence type="predicted"/>
<feature type="compositionally biased region" description="Low complexity" evidence="1">
    <location>
        <begin position="760"/>
        <end position="771"/>
    </location>
</feature>
<dbReference type="InterPro" id="IPR053958">
    <property type="entry name" value="HMGCR/SNAP/NPC1-like_SSD"/>
</dbReference>
<feature type="compositionally biased region" description="Low complexity" evidence="1">
    <location>
        <begin position="608"/>
        <end position="621"/>
    </location>
</feature>
<feature type="transmembrane region" description="Helical" evidence="2">
    <location>
        <begin position="1126"/>
        <end position="1146"/>
    </location>
</feature>
<evidence type="ECO:0000313" key="5">
    <source>
        <dbReference type="Proteomes" id="UP000275408"/>
    </source>
</evidence>
<organism evidence="4 5">
    <name type="scientific">Pocillopora damicornis</name>
    <name type="common">Cauliflower coral</name>
    <name type="synonym">Millepora damicornis</name>
    <dbReference type="NCBI Taxonomy" id="46731"/>
    <lineage>
        <taxon>Eukaryota</taxon>
        <taxon>Metazoa</taxon>
        <taxon>Cnidaria</taxon>
        <taxon>Anthozoa</taxon>
        <taxon>Hexacorallia</taxon>
        <taxon>Scleractinia</taxon>
        <taxon>Astrocoeniina</taxon>
        <taxon>Pocilloporidae</taxon>
        <taxon>Pocillopora</taxon>
    </lineage>
</organism>
<dbReference type="InterPro" id="IPR000731">
    <property type="entry name" value="SSD"/>
</dbReference>
<protein>
    <recommendedName>
        <fullName evidence="3">SSD domain-containing protein</fullName>
    </recommendedName>
</protein>
<feature type="transmembrane region" description="Helical" evidence="2">
    <location>
        <begin position="1275"/>
        <end position="1293"/>
    </location>
</feature>
<dbReference type="OrthoDB" id="429851at2759"/>
<evidence type="ECO:0000256" key="1">
    <source>
        <dbReference type="SAM" id="MobiDB-lite"/>
    </source>
</evidence>
<evidence type="ECO:0000259" key="3">
    <source>
        <dbReference type="PROSITE" id="PS50156"/>
    </source>
</evidence>
<dbReference type="PROSITE" id="PS50156">
    <property type="entry name" value="SSD"/>
    <property type="match status" value="1"/>
</dbReference>
<feature type="compositionally biased region" description="Polar residues" evidence="1">
    <location>
        <begin position="772"/>
        <end position="789"/>
    </location>
</feature>
<feature type="compositionally biased region" description="Low complexity" evidence="1">
    <location>
        <begin position="819"/>
        <end position="835"/>
    </location>
</feature>
<feature type="domain" description="SSD" evidence="3">
    <location>
        <begin position="401"/>
        <end position="529"/>
    </location>
</feature>
<feature type="transmembrane region" description="Helical" evidence="2">
    <location>
        <begin position="431"/>
        <end position="456"/>
    </location>
</feature>
<keyword evidence="2" id="KW-0812">Transmembrane</keyword>
<comment type="caution">
    <text evidence="4">The sequence shown here is derived from an EMBL/GenBank/DDBJ whole genome shotgun (WGS) entry which is preliminary data.</text>
</comment>